<keyword evidence="3 4" id="KW-0732">Signal</keyword>
<reference evidence="5 6" key="2">
    <citation type="submission" date="2013-04" db="EMBL/GenBank/DDBJ databases">
        <title>The Genome Sequence of Bilophila wadsworthia 3_1_6.</title>
        <authorList>
            <consortium name="The Broad Institute Genomics Platform"/>
            <person name="Earl A."/>
            <person name="Ward D."/>
            <person name="Feldgarden M."/>
            <person name="Gevers D."/>
            <person name="Sibley C."/>
            <person name="Strauss J."/>
            <person name="Allen-Vercoe E."/>
            <person name="Walker B."/>
            <person name="Young S."/>
            <person name="Zeng Q."/>
            <person name="Gargeya S."/>
            <person name="Fitzgerald M."/>
            <person name="Haas B."/>
            <person name="Abouelleil A."/>
            <person name="Allen A.W."/>
            <person name="Alvarado L."/>
            <person name="Arachchi H.M."/>
            <person name="Berlin A.M."/>
            <person name="Chapman S.B."/>
            <person name="Gainer-Dewar J."/>
            <person name="Goldberg J."/>
            <person name="Griggs A."/>
            <person name="Gujja S."/>
            <person name="Hansen M."/>
            <person name="Howarth C."/>
            <person name="Imamovic A."/>
            <person name="Ireland A."/>
            <person name="Larimer J."/>
            <person name="McCowan C."/>
            <person name="Murphy C."/>
            <person name="Pearson M."/>
            <person name="Poon T.W."/>
            <person name="Priest M."/>
            <person name="Roberts A."/>
            <person name="Saif S."/>
            <person name="Shea T."/>
            <person name="Sisk P."/>
            <person name="Sykes S."/>
            <person name="Wortman J."/>
            <person name="Nusbaum C."/>
            <person name="Birren B."/>
        </authorList>
    </citation>
    <scope>NUCLEOTIDE SEQUENCE [LARGE SCALE GENOMIC DNA]</scope>
    <source>
        <strain evidence="5 6">3_1_6</strain>
    </source>
</reference>
<dbReference type="GO" id="GO:0042597">
    <property type="term" value="C:periplasmic space"/>
    <property type="evidence" value="ECO:0007669"/>
    <property type="project" value="UniProtKB-SubCell"/>
</dbReference>
<keyword evidence="6" id="KW-1185">Reference proteome</keyword>
<comment type="subcellular location">
    <subcellularLocation>
        <location evidence="1">Periplasm</location>
    </subcellularLocation>
</comment>
<dbReference type="STRING" id="563192.HMPREF0179_02248"/>
<comment type="caution">
    <text evidence="5">The sequence shown here is derived from an EMBL/GenBank/DDBJ whole genome shotgun (WGS) entry which is preliminary data.</text>
</comment>
<reference evidence="5 6" key="1">
    <citation type="submission" date="2010-10" db="EMBL/GenBank/DDBJ databases">
        <authorList>
            <consortium name="The Broad Institute Genome Sequencing Platform"/>
            <person name="Ward D."/>
            <person name="Earl A."/>
            <person name="Feldgarden M."/>
            <person name="Young S.K."/>
            <person name="Gargeya S."/>
            <person name="Zeng Q."/>
            <person name="Alvarado L."/>
            <person name="Berlin A."/>
            <person name="Bochicchio J."/>
            <person name="Chapman S.B."/>
            <person name="Chen Z."/>
            <person name="Freedman E."/>
            <person name="Gellesch M."/>
            <person name="Goldberg J."/>
            <person name="Griggs A."/>
            <person name="Gujja S."/>
            <person name="Heilman E."/>
            <person name="Heiman D."/>
            <person name="Howarth C."/>
            <person name="Mehta T."/>
            <person name="Neiman D."/>
            <person name="Pearson M."/>
            <person name="Roberts A."/>
            <person name="Saif S."/>
            <person name="Shea T."/>
            <person name="Shenoy N."/>
            <person name="Sisk P."/>
            <person name="Stolte C."/>
            <person name="Sykes S."/>
            <person name="White J."/>
            <person name="Yandava C."/>
            <person name="Allen-Vercoe E."/>
            <person name="Sibley C."/>
            <person name="Ambrose C.E."/>
            <person name="Strauss J."/>
            <person name="Daigneault M."/>
            <person name="Haas B."/>
            <person name="Nusbaum C."/>
            <person name="Birren B."/>
        </authorList>
    </citation>
    <scope>NUCLEOTIDE SEQUENCE [LARGE SCALE GENOMIC DNA]</scope>
    <source>
        <strain evidence="5 6">3_1_6</strain>
    </source>
</reference>
<organism evidence="5 6">
    <name type="scientific">Bilophila wadsworthia (strain 3_1_6)</name>
    <dbReference type="NCBI Taxonomy" id="563192"/>
    <lineage>
        <taxon>Bacteria</taxon>
        <taxon>Pseudomonadati</taxon>
        <taxon>Thermodesulfobacteriota</taxon>
        <taxon>Desulfovibrionia</taxon>
        <taxon>Desulfovibrionales</taxon>
        <taxon>Desulfovibrionaceae</taxon>
        <taxon>Bilophila</taxon>
    </lineage>
</organism>
<dbReference type="EMBL" id="ADCP02000001">
    <property type="protein sequence ID" value="EFV43949.2"/>
    <property type="molecule type" value="Genomic_DNA"/>
</dbReference>
<accession>E5Y7T3</accession>
<dbReference type="RefSeq" id="WP_016360635.1">
    <property type="nucleotide sequence ID" value="NZ_KE150238.1"/>
</dbReference>
<dbReference type="HOGENOM" id="CLU_065959_0_0_7"/>
<dbReference type="GeneID" id="78085390"/>
<gene>
    <name evidence="5" type="ORF">HMPREF0179_02248</name>
</gene>
<dbReference type="Proteomes" id="UP000006034">
    <property type="component" value="Unassembled WGS sequence"/>
</dbReference>
<evidence type="ECO:0000256" key="4">
    <source>
        <dbReference type="SAM" id="SignalP"/>
    </source>
</evidence>
<dbReference type="SUPFAM" id="SSF53850">
    <property type="entry name" value="Periplasmic binding protein-like II"/>
    <property type="match status" value="1"/>
</dbReference>
<evidence type="ECO:0000256" key="1">
    <source>
        <dbReference type="ARBA" id="ARBA00004418"/>
    </source>
</evidence>
<dbReference type="PROSITE" id="PS51257">
    <property type="entry name" value="PROKAR_LIPOPROTEIN"/>
    <property type="match status" value="1"/>
</dbReference>
<name>E5Y7T3_BILW3</name>
<protein>
    <submittedName>
        <fullName evidence="5">NitT/TauT family transport system substrate-binding protein</fullName>
    </submittedName>
</protein>
<feature type="chain" id="PRO_5003203335" evidence="4">
    <location>
        <begin position="27"/>
        <end position="360"/>
    </location>
</feature>
<feature type="signal peptide" evidence="4">
    <location>
        <begin position="1"/>
        <end position="26"/>
    </location>
</feature>
<comment type="similarity">
    <text evidence="2">Belongs to the bacterial solute-binding protein SsuA/TauA family.</text>
</comment>
<evidence type="ECO:0000256" key="2">
    <source>
        <dbReference type="ARBA" id="ARBA00010742"/>
    </source>
</evidence>
<dbReference type="Pfam" id="PF13379">
    <property type="entry name" value="NMT1_2"/>
    <property type="match status" value="1"/>
</dbReference>
<dbReference type="Gene3D" id="3.40.190.10">
    <property type="entry name" value="Periplasmic binding protein-like II"/>
    <property type="match status" value="2"/>
</dbReference>
<evidence type="ECO:0000313" key="6">
    <source>
        <dbReference type="Proteomes" id="UP000006034"/>
    </source>
</evidence>
<sequence length="360" mass="39869">MKRWFKMLTGSLAVVLFITFSCAAFAAAPVKLRTAWLDEHEAFLVWYAKEKGWDKEEGLDIEMLLFSSGMAQLNALPAGEWVLAGTGAVPGMMGALRYGTYTIAVTNDESYTNALLLRPDSPILKTKGYNKDYPEVYGHPDDVRGKTFLITTMSSPHFTLSHWLRVLGLKESDVTIKNIDQAQGLAAFDSGIGDGVCLWAPHMFFGIDKGWKVAGTPNTCGVGLPTVLMGDKKFCDANPELVAKFLRVFLRSANMLQKETPESLAPEYCRFFQEFVGKSFTPEMAALDIKTHPVFNLEEQLALFDGSKGQSKAAKWMADIAEFFAGVGRITPDELKVVKDGSYATDKFLKLVKQPIPDYK</sequence>
<dbReference type="AlphaFoldDB" id="E5Y7T3"/>
<dbReference type="OrthoDB" id="2054296at2"/>
<dbReference type="eggNOG" id="COG0715">
    <property type="taxonomic scope" value="Bacteria"/>
</dbReference>
<proteinExistence type="inferred from homology"/>
<dbReference type="PANTHER" id="PTHR30024">
    <property type="entry name" value="ALIPHATIC SULFONATES-BINDING PROTEIN-RELATED"/>
    <property type="match status" value="1"/>
</dbReference>
<dbReference type="PANTHER" id="PTHR30024:SF47">
    <property type="entry name" value="TAURINE-BINDING PERIPLASMIC PROTEIN"/>
    <property type="match status" value="1"/>
</dbReference>
<evidence type="ECO:0000313" key="5">
    <source>
        <dbReference type="EMBL" id="EFV43949.2"/>
    </source>
</evidence>
<evidence type="ECO:0000256" key="3">
    <source>
        <dbReference type="ARBA" id="ARBA00022729"/>
    </source>
</evidence>